<sequence>MPLQNRVTPFGEIVALSARGLLMGNRGGRLHDPETRLLTGRRWRSKAWIICSLHHKGRHREVMGTGYTELFFLDEVTALAAGHRPCFQCRRERARAFTAAWSTAHPQDLVANAAAMDATLHRERTPLGMRQHFLEPLPDLPDGAMIALPNAESDADDPSAIWQAWAVRGDRLLRWDGGGYPETRPRPDTGLAYALTPPSIIAVLAAGYRPMWHPSAE</sequence>
<evidence type="ECO:0000313" key="1">
    <source>
        <dbReference type="EMBL" id="MDQ0316530.1"/>
    </source>
</evidence>
<protein>
    <submittedName>
        <fullName evidence="1">Uncharacterized protein</fullName>
    </submittedName>
</protein>
<dbReference type="EMBL" id="JAUSUL010000003">
    <property type="protein sequence ID" value="MDQ0316530.1"/>
    <property type="molecule type" value="Genomic_DNA"/>
</dbReference>
<organism evidence="1 2">
    <name type="scientific">Amorphus orientalis</name>
    <dbReference type="NCBI Taxonomy" id="649198"/>
    <lineage>
        <taxon>Bacteria</taxon>
        <taxon>Pseudomonadati</taxon>
        <taxon>Pseudomonadota</taxon>
        <taxon>Alphaproteobacteria</taxon>
        <taxon>Hyphomicrobiales</taxon>
        <taxon>Amorphaceae</taxon>
        <taxon>Amorphus</taxon>
    </lineage>
</organism>
<gene>
    <name evidence="1" type="ORF">J2S73_003006</name>
</gene>
<dbReference type="RefSeq" id="WP_306886417.1">
    <property type="nucleotide sequence ID" value="NZ_JAUSUL010000003.1"/>
</dbReference>
<accession>A0AAE4ATT0</accession>
<comment type="caution">
    <text evidence="1">The sequence shown here is derived from an EMBL/GenBank/DDBJ whole genome shotgun (WGS) entry which is preliminary data.</text>
</comment>
<dbReference type="AlphaFoldDB" id="A0AAE4ATT0"/>
<proteinExistence type="predicted"/>
<evidence type="ECO:0000313" key="2">
    <source>
        <dbReference type="Proteomes" id="UP001229244"/>
    </source>
</evidence>
<dbReference type="Proteomes" id="UP001229244">
    <property type="component" value="Unassembled WGS sequence"/>
</dbReference>
<keyword evidence="2" id="KW-1185">Reference proteome</keyword>
<name>A0AAE4ATT0_9HYPH</name>
<reference evidence="1" key="1">
    <citation type="submission" date="2023-07" db="EMBL/GenBank/DDBJ databases">
        <title>Genomic Encyclopedia of Type Strains, Phase IV (KMG-IV): sequencing the most valuable type-strain genomes for metagenomic binning, comparative biology and taxonomic classification.</title>
        <authorList>
            <person name="Goeker M."/>
        </authorList>
    </citation>
    <scope>NUCLEOTIDE SEQUENCE</scope>
    <source>
        <strain evidence="1">DSM 21202</strain>
    </source>
</reference>